<name>A0A1Y1VSX4_9FUNG</name>
<evidence type="ECO:0000256" key="1">
    <source>
        <dbReference type="ARBA" id="ARBA00000822"/>
    </source>
</evidence>
<evidence type="ECO:0000256" key="3">
    <source>
        <dbReference type="ARBA" id="ARBA00023024"/>
    </source>
</evidence>
<dbReference type="Proteomes" id="UP000193944">
    <property type="component" value="Unassembled WGS sequence"/>
</dbReference>
<protein>
    <submittedName>
        <fullName evidence="10">Glycoside hydrolase</fullName>
    </submittedName>
</protein>
<dbReference type="OrthoDB" id="73875at2759"/>
<comment type="caution">
    <text evidence="10">The sequence shown here is derived from an EMBL/GenBank/DDBJ whole genome shotgun (WGS) entry which is preliminary data.</text>
</comment>
<feature type="non-terminal residue" evidence="10">
    <location>
        <position position="1"/>
    </location>
</feature>
<dbReference type="InterPro" id="IPR050314">
    <property type="entry name" value="Glycosyl_Hydrlase_18"/>
</dbReference>
<dbReference type="InterPro" id="IPR029070">
    <property type="entry name" value="Chitinase_insertion_sf"/>
</dbReference>
<keyword evidence="6" id="KW-0624">Polysaccharide degradation</keyword>
<dbReference type="InterPro" id="IPR001223">
    <property type="entry name" value="Glyco_hydro18_cat"/>
</dbReference>
<keyword evidence="5 7" id="KW-0326">Glycosidase</keyword>
<evidence type="ECO:0000256" key="2">
    <source>
        <dbReference type="ARBA" id="ARBA00022801"/>
    </source>
</evidence>
<dbReference type="InterPro" id="IPR017853">
    <property type="entry name" value="GH"/>
</dbReference>
<dbReference type="GO" id="GO:0008061">
    <property type="term" value="F:chitin binding"/>
    <property type="evidence" value="ECO:0007669"/>
    <property type="project" value="InterPro"/>
</dbReference>
<evidence type="ECO:0000256" key="7">
    <source>
        <dbReference type="RuleBase" id="RU000489"/>
    </source>
</evidence>
<dbReference type="STRING" id="1754192.A0A1Y1VSX4"/>
<dbReference type="PROSITE" id="PS01095">
    <property type="entry name" value="GH18_1"/>
    <property type="match status" value="1"/>
</dbReference>
<dbReference type="InterPro" id="IPR001579">
    <property type="entry name" value="Glyco_hydro_18_chit_AS"/>
</dbReference>
<accession>A0A1Y1VSX4</accession>
<dbReference type="PANTHER" id="PTHR11177:SF317">
    <property type="entry name" value="CHITINASE 12-RELATED"/>
    <property type="match status" value="1"/>
</dbReference>
<keyword evidence="2 7" id="KW-0378">Hydrolase</keyword>
<dbReference type="InterPro" id="IPR011583">
    <property type="entry name" value="Chitinase_II/V-like_cat"/>
</dbReference>
<dbReference type="SUPFAM" id="SSF51445">
    <property type="entry name" value="(Trans)glycosidases"/>
    <property type="match status" value="1"/>
</dbReference>
<dbReference type="AlphaFoldDB" id="A0A1Y1VSX4"/>
<dbReference type="EMBL" id="MCFG01000529">
    <property type="protein sequence ID" value="ORX64388.1"/>
    <property type="molecule type" value="Genomic_DNA"/>
</dbReference>
<evidence type="ECO:0000313" key="10">
    <source>
        <dbReference type="EMBL" id="ORX64388.1"/>
    </source>
</evidence>
<dbReference type="Gene3D" id="3.10.50.10">
    <property type="match status" value="1"/>
</dbReference>
<comment type="similarity">
    <text evidence="8">Belongs to the glycosyl hydrolase 18 family.</text>
</comment>
<evidence type="ECO:0000313" key="11">
    <source>
        <dbReference type="Proteomes" id="UP000193944"/>
    </source>
</evidence>
<evidence type="ECO:0000259" key="9">
    <source>
        <dbReference type="PROSITE" id="PS51910"/>
    </source>
</evidence>
<keyword evidence="11" id="KW-1185">Reference proteome</keyword>
<comment type="catalytic activity">
    <reaction evidence="1">
        <text>Random endo-hydrolysis of N-acetyl-beta-D-glucosaminide (1-&gt;4)-beta-linkages in chitin and chitodextrins.</text>
        <dbReference type="EC" id="3.2.1.14"/>
    </reaction>
</comment>
<dbReference type="GO" id="GO:0006032">
    <property type="term" value="P:chitin catabolic process"/>
    <property type="evidence" value="ECO:0007669"/>
    <property type="project" value="UniProtKB-KW"/>
</dbReference>
<feature type="domain" description="GH18" evidence="9">
    <location>
        <begin position="1"/>
        <end position="292"/>
    </location>
</feature>
<evidence type="ECO:0000256" key="8">
    <source>
        <dbReference type="RuleBase" id="RU004453"/>
    </source>
</evidence>
<dbReference type="PROSITE" id="PS51910">
    <property type="entry name" value="GH18_2"/>
    <property type="match status" value="1"/>
</dbReference>
<evidence type="ECO:0000256" key="6">
    <source>
        <dbReference type="ARBA" id="ARBA00023326"/>
    </source>
</evidence>
<dbReference type="SUPFAM" id="SSF54556">
    <property type="entry name" value="Chitinase insertion domain"/>
    <property type="match status" value="1"/>
</dbReference>
<keyword evidence="4" id="KW-0119">Carbohydrate metabolism</keyword>
<organism evidence="10 11">
    <name type="scientific">Anaeromyces robustus</name>
    <dbReference type="NCBI Taxonomy" id="1754192"/>
    <lineage>
        <taxon>Eukaryota</taxon>
        <taxon>Fungi</taxon>
        <taxon>Fungi incertae sedis</taxon>
        <taxon>Chytridiomycota</taxon>
        <taxon>Chytridiomycota incertae sedis</taxon>
        <taxon>Neocallimastigomycetes</taxon>
        <taxon>Neocallimastigales</taxon>
        <taxon>Neocallimastigaceae</taxon>
        <taxon>Anaeromyces</taxon>
    </lineage>
</organism>
<dbReference type="GO" id="GO:0000272">
    <property type="term" value="P:polysaccharide catabolic process"/>
    <property type="evidence" value="ECO:0007669"/>
    <property type="project" value="UniProtKB-KW"/>
</dbReference>
<dbReference type="Pfam" id="PF00704">
    <property type="entry name" value="Glyco_hydro_18"/>
    <property type="match status" value="1"/>
</dbReference>
<proteinExistence type="inferred from homology"/>
<evidence type="ECO:0000256" key="4">
    <source>
        <dbReference type="ARBA" id="ARBA00023277"/>
    </source>
</evidence>
<sequence>VKLKYPNLKTVISIGGENSASRFSTITKTNASIAKAARNIVNFCNNYGFDGVDLDWEFPSSPEESNQYLNLVKKLRQFLGDDKILTMAVSTNPDRHHGYVSQYMYYLNWINVMSYNYAGSWSKYTGFNAPLYSTPNDKNKQSDSDQSIRRYIAQGIPPSKLVLGGAFYGRTWVVESSENNGFNQIGDGKVKGQSSDDDNEGVWTYYALRTEKVLKNKTTPYSPWKRTWHSSAKSPTLFNPRDNRYISYDDVESMRERVKYVKENELSGFMVWEISQDYNRELIDAIVDEYYG</sequence>
<dbReference type="SMART" id="SM00636">
    <property type="entry name" value="Glyco_18"/>
    <property type="match status" value="1"/>
</dbReference>
<dbReference type="PANTHER" id="PTHR11177">
    <property type="entry name" value="CHITINASE"/>
    <property type="match status" value="1"/>
</dbReference>
<evidence type="ECO:0000256" key="5">
    <source>
        <dbReference type="ARBA" id="ARBA00023295"/>
    </source>
</evidence>
<dbReference type="Gene3D" id="3.20.20.80">
    <property type="entry name" value="Glycosidases"/>
    <property type="match status" value="1"/>
</dbReference>
<reference evidence="10 11" key="1">
    <citation type="submission" date="2016-08" db="EMBL/GenBank/DDBJ databases">
        <title>A Parts List for Fungal Cellulosomes Revealed by Comparative Genomics.</title>
        <authorList>
            <consortium name="DOE Joint Genome Institute"/>
            <person name="Haitjema C.H."/>
            <person name="Gilmore S.P."/>
            <person name="Henske J.K."/>
            <person name="Solomon K.V."/>
            <person name="De Groot R."/>
            <person name="Kuo A."/>
            <person name="Mondo S.J."/>
            <person name="Salamov A.A."/>
            <person name="Labutti K."/>
            <person name="Zhao Z."/>
            <person name="Chiniquy J."/>
            <person name="Barry K."/>
            <person name="Brewer H.M."/>
            <person name="Purvine S.O."/>
            <person name="Wright A.T."/>
            <person name="Boxma B."/>
            <person name="Van Alen T."/>
            <person name="Hackstein J.H."/>
            <person name="Baker S.E."/>
            <person name="Grigoriev I.V."/>
            <person name="O'Malley M.A."/>
        </authorList>
    </citation>
    <scope>NUCLEOTIDE SEQUENCE [LARGE SCALE GENOMIC DNA]</scope>
    <source>
        <strain evidence="10 11">S4</strain>
    </source>
</reference>
<gene>
    <name evidence="10" type="ORF">BCR32DRAFT_212745</name>
</gene>
<dbReference type="GO" id="GO:0008843">
    <property type="term" value="F:endochitinase activity"/>
    <property type="evidence" value="ECO:0007669"/>
    <property type="project" value="UniProtKB-EC"/>
</dbReference>
<reference evidence="10 11" key="2">
    <citation type="submission" date="2016-08" db="EMBL/GenBank/DDBJ databases">
        <title>Pervasive Adenine N6-methylation of Active Genes in Fungi.</title>
        <authorList>
            <consortium name="DOE Joint Genome Institute"/>
            <person name="Mondo S.J."/>
            <person name="Dannebaum R.O."/>
            <person name="Kuo R.C."/>
            <person name="Labutti K."/>
            <person name="Haridas S."/>
            <person name="Kuo A."/>
            <person name="Salamov A."/>
            <person name="Ahrendt S.R."/>
            <person name="Lipzen A."/>
            <person name="Sullivan W."/>
            <person name="Andreopoulos W.B."/>
            <person name="Clum A."/>
            <person name="Lindquist E."/>
            <person name="Daum C."/>
            <person name="Ramamoorthy G.K."/>
            <person name="Gryganskyi A."/>
            <person name="Culley D."/>
            <person name="Magnuson J.K."/>
            <person name="James T.Y."/>
            <person name="O'Malley M.A."/>
            <person name="Stajich J.E."/>
            <person name="Spatafora J.W."/>
            <person name="Visel A."/>
            <person name="Grigoriev I.V."/>
        </authorList>
    </citation>
    <scope>NUCLEOTIDE SEQUENCE [LARGE SCALE GENOMIC DNA]</scope>
    <source>
        <strain evidence="10 11">S4</strain>
    </source>
</reference>
<keyword evidence="3" id="KW-0146">Chitin degradation</keyword>